<gene>
    <name evidence="2" type="ORF">F2Q69_00043667</name>
</gene>
<dbReference type="EMBL" id="QGKX02001621">
    <property type="protein sequence ID" value="KAF3499409.1"/>
    <property type="molecule type" value="Genomic_DNA"/>
</dbReference>
<feature type="region of interest" description="Disordered" evidence="1">
    <location>
        <begin position="42"/>
        <end position="85"/>
    </location>
</feature>
<evidence type="ECO:0000313" key="2">
    <source>
        <dbReference type="EMBL" id="KAF3499409.1"/>
    </source>
</evidence>
<protein>
    <submittedName>
        <fullName evidence="2">Uncharacterized protein</fullName>
    </submittedName>
</protein>
<sequence length="85" mass="9168">MGDINANGVQNQADVNAQLQDLQAGQAQLTETMNAMSAQLNRLGQGNRPNAQPAARRFGPYLEHPQSQSEGDDSDYEPPDRGDEG</sequence>
<dbReference type="Proteomes" id="UP000712600">
    <property type="component" value="Unassembled WGS sequence"/>
</dbReference>
<proteinExistence type="predicted"/>
<accession>A0A8S9NE57</accession>
<reference evidence="2" key="1">
    <citation type="submission" date="2019-12" db="EMBL/GenBank/DDBJ databases">
        <title>Genome sequencing and annotation of Brassica cretica.</title>
        <authorList>
            <person name="Studholme D.J."/>
            <person name="Sarris P."/>
        </authorList>
    </citation>
    <scope>NUCLEOTIDE SEQUENCE</scope>
    <source>
        <strain evidence="2">PFS-109/04</strain>
        <tissue evidence="2">Leaf</tissue>
    </source>
</reference>
<evidence type="ECO:0000313" key="3">
    <source>
        <dbReference type="Proteomes" id="UP000712600"/>
    </source>
</evidence>
<organism evidence="2 3">
    <name type="scientific">Brassica cretica</name>
    <name type="common">Mustard</name>
    <dbReference type="NCBI Taxonomy" id="69181"/>
    <lineage>
        <taxon>Eukaryota</taxon>
        <taxon>Viridiplantae</taxon>
        <taxon>Streptophyta</taxon>
        <taxon>Embryophyta</taxon>
        <taxon>Tracheophyta</taxon>
        <taxon>Spermatophyta</taxon>
        <taxon>Magnoliopsida</taxon>
        <taxon>eudicotyledons</taxon>
        <taxon>Gunneridae</taxon>
        <taxon>Pentapetalae</taxon>
        <taxon>rosids</taxon>
        <taxon>malvids</taxon>
        <taxon>Brassicales</taxon>
        <taxon>Brassicaceae</taxon>
        <taxon>Brassiceae</taxon>
        <taxon>Brassica</taxon>
    </lineage>
</organism>
<comment type="caution">
    <text evidence="2">The sequence shown here is derived from an EMBL/GenBank/DDBJ whole genome shotgun (WGS) entry which is preliminary data.</text>
</comment>
<name>A0A8S9NE57_BRACR</name>
<evidence type="ECO:0000256" key="1">
    <source>
        <dbReference type="SAM" id="MobiDB-lite"/>
    </source>
</evidence>
<dbReference type="AlphaFoldDB" id="A0A8S9NE57"/>